<dbReference type="RefSeq" id="XP_049150382.1">
    <property type="nucleotide sequence ID" value="XM_049293236.1"/>
</dbReference>
<dbReference type="Proteomes" id="UP000830671">
    <property type="component" value="Chromosome 7"/>
</dbReference>
<gene>
    <name evidence="2" type="ORF">CLUP02_14306</name>
</gene>
<evidence type="ECO:0000313" key="3">
    <source>
        <dbReference type="Proteomes" id="UP000830671"/>
    </source>
</evidence>
<dbReference type="AlphaFoldDB" id="A0A9Q8T611"/>
<dbReference type="KEGG" id="clup:CLUP02_14306"/>
<dbReference type="GeneID" id="73348246"/>
<feature type="region of interest" description="Disordered" evidence="1">
    <location>
        <begin position="190"/>
        <end position="223"/>
    </location>
</feature>
<evidence type="ECO:0000313" key="2">
    <source>
        <dbReference type="EMBL" id="UQC88781.1"/>
    </source>
</evidence>
<protein>
    <submittedName>
        <fullName evidence="2">Uncharacterized protein</fullName>
    </submittedName>
</protein>
<keyword evidence="3" id="KW-1185">Reference proteome</keyword>
<name>A0A9Q8T611_9PEZI</name>
<dbReference type="EMBL" id="CP019479">
    <property type="protein sequence ID" value="UQC88781.1"/>
    <property type="molecule type" value="Genomic_DNA"/>
</dbReference>
<feature type="compositionally biased region" description="Polar residues" evidence="1">
    <location>
        <begin position="196"/>
        <end position="219"/>
    </location>
</feature>
<accession>A0A9Q8T611</accession>
<proteinExistence type="predicted"/>
<reference evidence="2" key="1">
    <citation type="journal article" date="2021" name="Mol. Plant Microbe Interact.">
        <title>Complete Genome Sequence of the Plant-Pathogenic Fungus Colletotrichum lupini.</title>
        <authorList>
            <person name="Baroncelli R."/>
            <person name="Pensec F."/>
            <person name="Da Lio D."/>
            <person name="Boufleur T."/>
            <person name="Vicente I."/>
            <person name="Sarrocco S."/>
            <person name="Picot A."/>
            <person name="Baraldi E."/>
            <person name="Sukno S."/>
            <person name="Thon M."/>
            <person name="Le Floch G."/>
        </authorList>
    </citation>
    <scope>NUCLEOTIDE SEQUENCE</scope>
    <source>
        <strain evidence="2">IMI 504893</strain>
    </source>
</reference>
<evidence type="ECO:0000256" key="1">
    <source>
        <dbReference type="SAM" id="MobiDB-lite"/>
    </source>
</evidence>
<sequence length="304" mass="33528">MTKLPNGFPVALRHKKNWPHTRTHQEARTPQILKAIPTLPHTSCLGWHLYSVRTPVPESAFQAMLSKVQARLSTRHFFYFARSRSRSMSRYLSHGQAGQTFCGPFLSVSSFSLPYRTPRDQACPVYGKSGCGVCKHLPSIYPAMPSASLARLEHLPYQTPKSNTRQPNFINTLPAQLSSTNTSPLETNLHLPHNPQHATRTPYSSNTKHNMASRYSSSKPVVHQAPASISSAYSASTGSYASSRGSSTPRSISPSDEAYLRVYGADQHRAAIKENSGVTIINRKQAGYDAHAPSPHYGGGYSRH</sequence>
<organism evidence="2 3">
    <name type="scientific">Colletotrichum lupini</name>
    <dbReference type="NCBI Taxonomy" id="145971"/>
    <lineage>
        <taxon>Eukaryota</taxon>
        <taxon>Fungi</taxon>
        <taxon>Dikarya</taxon>
        <taxon>Ascomycota</taxon>
        <taxon>Pezizomycotina</taxon>
        <taxon>Sordariomycetes</taxon>
        <taxon>Hypocreomycetidae</taxon>
        <taxon>Glomerellales</taxon>
        <taxon>Glomerellaceae</taxon>
        <taxon>Colletotrichum</taxon>
        <taxon>Colletotrichum acutatum species complex</taxon>
    </lineage>
</organism>